<evidence type="ECO:0000313" key="3">
    <source>
        <dbReference type="Proteomes" id="UP001623591"/>
    </source>
</evidence>
<proteinExistence type="predicted"/>
<keyword evidence="3" id="KW-1185">Reference proteome</keyword>
<comment type="caution">
    <text evidence="2">The sequence shown here is derived from an EMBL/GenBank/DDBJ whole genome shotgun (WGS) entry which is preliminary data.</text>
</comment>
<dbReference type="InterPro" id="IPR052737">
    <property type="entry name" value="Omega-amidase_YafV"/>
</dbReference>
<sequence length="267" mass="30917">MKIALAQMSVEFENKEKNKEKCRSFIKEAKDKACDLIIFPEMTLTGFSMNTKEIAEDNNDTIDWFKNKAINYGLYIGFGHVVRMNEKCENRFTIVSPDNKEILSYAKIHPFSYSLEDKYYKGGNSILLTRISGFMISPFICYDLRFPEIFQIASKECHLITVAANWPKSRRDNWITLLKARAIENQCYVAGVNVVGMINGYEYSGDSLIIDPIGRVIAKVEEKEELLIGEIDIDTVLRFRDHFPIKKDRREELYKNITAKKCMEQNS</sequence>
<dbReference type="RefSeq" id="WP_406768315.1">
    <property type="nucleotide sequence ID" value="NZ_JBJHZZ010000001.1"/>
</dbReference>
<dbReference type="PANTHER" id="PTHR47799:SF1">
    <property type="entry name" value="OMEGA-AMIDASE YAFV"/>
    <property type="match status" value="1"/>
</dbReference>
<dbReference type="InterPro" id="IPR003010">
    <property type="entry name" value="C-N_Hydrolase"/>
</dbReference>
<keyword evidence="2" id="KW-0378">Hydrolase</keyword>
<reference evidence="2 3" key="1">
    <citation type="submission" date="2024-11" db="EMBL/GenBank/DDBJ databases">
        <authorList>
            <person name="Heng Y.C."/>
            <person name="Lim A.C.H."/>
            <person name="Lee J.K.Y."/>
            <person name="Kittelmann S."/>
        </authorList>
    </citation>
    <scope>NUCLEOTIDE SEQUENCE [LARGE SCALE GENOMIC DNA]</scope>
    <source>
        <strain evidence="2 3">WILCCON 0185</strain>
    </source>
</reference>
<protein>
    <submittedName>
        <fullName evidence="2">Carbon-nitrogen family hydrolase</fullName>
    </submittedName>
</protein>
<dbReference type="InterPro" id="IPR036526">
    <property type="entry name" value="C-N_Hydrolase_sf"/>
</dbReference>
<gene>
    <name evidence="2" type="ORF">ACJDUG_02570</name>
</gene>
<dbReference type="PROSITE" id="PS50263">
    <property type="entry name" value="CN_HYDROLASE"/>
    <property type="match status" value="1"/>
</dbReference>
<dbReference type="PANTHER" id="PTHR47799">
    <property type="entry name" value="OMEGA-AMIDASE YAFV"/>
    <property type="match status" value="1"/>
</dbReference>
<accession>A0ABW8T047</accession>
<dbReference type="GO" id="GO:0016787">
    <property type="term" value="F:hydrolase activity"/>
    <property type="evidence" value="ECO:0007669"/>
    <property type="project" value="UniProtKB-KW"/>
</dbReference>
<name>A0ABW8T047_9CLOT</name>
<dbReference type="EMBL" id="JBJHZZ010000001">
    <property type="protein sequence ID" value="MFL0245860.1"/>
    <property type="molecule type" value="Genomic_DNA"/>
</dbReference>
<dbReference type="Pfam" id="PF00795">
    <property type="entry name" value="CN_hydrolase"/>
    <property type="match status" value="1"/>
</dbReference>
<dbReference type="Proteomes" id="UP001623591">
    <property type="component" value="Unassembled WGS sequence"/>
</dbReference>
<evidence type="ECO:0000259" key="1">
    <source>
        <dbReference type="PROSITE" id="PS50263"/>
    </source>
</evidence>
<organism evidence="2 3">
    <name type="scientific">Candidatus Clostridium stratigraminis</name>
    <dbReference type="NCBI Taxonomy" id="3381661"/>
    <lineage>
        <taxon>Bacteria</taxon>
        <taxon>Bacillati</taxon>
        <taxon>Bacillota</taxon>
        <taxon>Clostridia</taxon>
        <taxon>Eubacteriales</taxon>
        <taxon>Clostridiaceae</taxon>
        <taxon>Clostridium</taxon>
    </lineage>
</organism>
<feature type="domain" description="CN hydrolase" evidence="1">
    <location>
        <begin position="1"/>
        <end position="233"/>
    </location>
</feature>
<evidence type="ECO:0000313" key="2">
    <source>
        <dbReference type="EMBL" id="MFL0245860.1"/>
    </source>
</evidence>
<dbReference type="CDD" id="cd07583">
    <property type="entry name" value="nitrilase_5"/>
    <property type="match status" value="1"/>
</dbReference>
<dbReference type="Gene3D" id="3.60.110.10">
    <property type="entry name" value="Carbon-nitrogen hydrolase"/>
    <property type="match status" value="1"/>
</dbReference>
<dbReference type="SUPFAM" id="SSF56317">
    <property type="entry name" value="Carbon-nitrogen hydrolase"/>
    <property type="match status" value="1"/>
</dbReference>